<dbReference type="RefSeq" id="WP_087507166.1">
    <property type="nucleotide sequence ID" value="NZ_BMDX01000021.1"/>
</dbReference>
<evidence type="ECO:0000256" key="4">
    <source>
        <dbReference type="ARBA" id="ARBA00022989"/>
    </source>
</evidence>
<evidence type="ECO:0000256" key="5">
    <source>
        <dbReference type="ARBA" id="ARBA00023136"/>
    </source>
</evidence>
<keyword evidence="8" id="KW-0732">Signal</keyword>
<evidence type="ECO:0000256" key="2">
    <source>
        <dbReference type="ARBA" id="ARBA00022475"/>
    </source>
</evidence>
<feature type="transmembrane region" description="Helical" evidence="7">
    <location>
        <begin position="398"/>
        <end position="422"/>
    </location>
</feature>
<feature type="chain" id="PRO_5035254874" evidence="8">
    <location>
        <begin position="27"/>
        <end position="455"/>
    </location>
</feature>
<dbReference type="GO" id="GO:0017038">
    <property type="term" value="P:protein import"/>
    <property type="evidence" value="ECO:0007669"/>
    <property type="project" value="TreeGrafter"/>
</dbReference>
<name>A0A8J2XRJ0_9GAMM</name>
<evidence type="ECO:0000256" key="8">
    <source>
        <dbReference type="SAM" id="SignalP"/>
    </source>
</evidence>
<keyword evidence="10" id="KW-0282">Flagellum</keyword>
<keyword evidence="11" id="KW-1185">Reference proteome</keyword>
<keyword evidence="2" id="KW-1003">Cell membrane</keyword>
<evidence type="ECO:0000256" key="6">
    <source>
        <dbReference type="RuleBase" id="RU004057"/>
    </source>
</evidence>
<evidence type="ECO:0000256" key="1">
    <source>
        <dbReference type="ARBA" id="ARBA00004651"/>
    </source>
</evidence>
<evidence type="ECO:0000256" key="3">
    <source>
        <dbReference type="ARBA" id="ARBA00022692"/>
    </source>
</evidence>
<comment type="caution">
    <text evidence="10">The sequence shown here is derived from an EMBL/GenBank/DDBJ whole genome shotgun (WGS) entry which is preliminary data.</text>
</comment>
<dbReference type="InterPro" id="IPR002898">
    <property type="entry name" value="MotA_ExbB_proton_chnl"/>
</dbReference>
<keyword evidence="6" id="KW-0813">Transport</keyword>
<dbReference type="InterPro" id="IPR017270">
    <property type="entry name" value="MotA/TolQ/ExbB-rel"/>
</dbReference>
<dbReference type="Pfam" id="PF01618">
    <property type="entry name" value="MotA_ExbB"/>
    <property type="match status" value="1"/>
</dbReference>
<evidence type="ECO:0000256" key="7">
    <source>
        <dbReference type="SAM" id="Phobius"/>
    </source>
</evidence>
<evidence type="ECO:0000313" key="11">
    <source>
        <dbReference type="Proteomes" id="UP000619743"/>
    </source>
</evidence>
<comment type="similarity">
    <text evidence="6">Belongs to the exbB/tolQ family.</text>
</comment>
<accession>A0A8J2XRJ0</accession>
<feature type="transmembrane region" description="Helical" evidence="7">
    <location>
        <begin position="364"/>
        <end position="386"/>
    </location>
</feature>
<keyword evidence="4 7" id="KW-1133">Transmembrane helix</keyword>
<feature type="signal peptide" evidence="8">
    <location>
        <begin position="1"/>
        <end position="26"/>
    </location>
</feature>
<keyword evidence="3 7" id="KW-0812">Transmembrane</keyword>
<dbReference type="PIRSF" id="PIRSF037714">
    <property type="entry name" value="TolR"/>
    <property type="match status" value="1"/>
</dbReference>
<dbReference type="EMBL" id="BMDX01000021">
    <property type="protein sequence ID" value="GGA87144.1"/>
    <property type="molecule type" value="Genomic_DNA"/>
</dbReference>
<evidence type="ECO:0000313" key="10">
    <source>
        <dbReference type="EMBL" id="GGA87144.1"/>
    </source>
</evidence>
<sequence>MKQLTKSILFAAAVAVSASAVMPATAADASKTLDQLLEQVKSDRVSERKLNKKREAEFLADRTNMKARVNKSKADLAAALQRGEELKQAFADNQDLIAEKETELENAKGNLGEMFGVVRSSAGEAVGRISTSVVSAQYPGRTALLEELAEAKALPKLEELEELWIALQTEMTESGKVVRFNTDVTKLNGDVVNEEVIRIGSFGIVGQDGYLRFDAAKGEVQPLGRQPGSHMVSAIQSFMNVDSGVGPVFIDPSRGQILGLLMQKATLTERYHQGGVVGYIITCVLAIGLLIALERIVVLTLVGGKIRAQQKNLSNPSDKNPLGRILMVGQQNKDVDLETLELKLDEAVLRELPKIERGISLIKIFAAIAPLLGLLGTVTGMIGTFQSITLFGTGDPKIMAGSISMALVTTAQGLIAALPLILAHSLAAGRAKTILSIIDEQSAGIVAEHAEQEKA</sequence>
<feature type="transmembrane region" description="Helical" evidence="7">
    <location>
        <begin position="276"/>
        <end position="302"/>
    </location>
</feature>
<dbReference type="PANTHER" id="PTHR30625">
    <property type="entry name" value="PROTEIN TOLQ"/>
    <property type="match status" value="1"/>
</dbReference>
<keyword evidence="6" id="KW-0653">Protein transport</keyword>
<organism evidence="10 11">
    <name type="scientific">Neiella marina</name>
    <dbReference type="NCBI Taxonomy" id="508461"/>
    <lineage>
        <taxon>Bacteria</taxon>
        <taxon>Pseudomonadati</taxon>
        <taxon>Pseudomonadota</taxon>
        <taxon>Gammaproteobacteria</taxon>
        <taxon>Alteromonadales</taxon>
        <taxon>Echinimonadaceae</taxon>
        <taxon>Neiella</taxon>
    </lineage>
</organism>
<proteinExistence type="inferred from homology"/>
<gene>
    <name evidence="10" type="primary">ttpC</name>
    <name evidence="10" type="ORF">GCM10011369_31520</name>
</gene>
<keyword evidence="10" id="KW-0966">Cell projection</keyword>
<dbReference type="GO" id="GO:0005886">
    <property type="term" value="C:plasma membrane"/>
    <property type="evidence" value="ECO:0007669"/>
    <property type="project" value="UniProtKB-SubCell"/>
</dbReference>
<evidence type="ECO:0000259" key="9">
    <source>
        <dbReference type="Pfam" id="PF01618"/>
    </source>
</evidence>
<dbReference type="AlphaFoldDB" id="A0A8J2XRJ0"/>
<dbReference type="PANTHER" id="PTHR30625:SF11">
    <property type="entry name" value="MOTA_TOLQ_EXBB PROTON CHANNEL DOMAIN-CONTAINING PROTEIN"/>
    <property type="match status" value="1"/>
</dbReference>
<reference evidence="11" key="1">
    <citation type="journal article" date="2019" name="Int. J. Syst. Evol. Microbiol.">
        <title>The Global Catalogue of Microorganisms (GCM) 10K type strain sequencing project: providing services to taxonomists for standard genome sequencing and annotation.</title>
        <authorList>
            <consortium name="The Broad Institute Genomics Platform"/>
            <consortium name="The Broad Institute Genome Sequencing Center for Infectious Disease"/>
            <person name="Wu L."/>
            <person name="Ma J."/>
        </authorList>
    </citation>
    <scope>NUCLEOTIDE SEQUENCE [LARGE SCALE GENOMIC DNA]</scope>
    <source>
        <strain evidence="11">CGMCC 1.10130</strain>
    </source>
</reference>
<feature type="domain" description="MotA/TolQ/ExbB proton channel" evidence="9">
    <location>
        <begin position="319"/>
        <end position="438"/>
    </location>
</feature>
<dbReference type="OrthoDB" id="4045at2"/>
<keyword evidence="5 7" id="KW-0472">Membrane</keyword>
<protein>
    <submittedName>
        <fullName evidence="10">Flagellar motor protein MotA</fullName>
    </submittedName>
</protein>
<keyword evidence="10" id="KW-0969">Cilium</keyword>
<dbReference type="InterPro" id="IPR050790">
    <property type="entry name" value="ExbB/TolQ_transport"/>
</dbReference>
<dbReference type="Proteomes" id="UP000619743">
    <property type="component" value="Unassembled WGS sequence"/>
</dbReference>
<comment type="subcellular location">
    <subcellularLocation>
        <location evidence="1">Cell membrane</location>
        <topology evidence="1">Multi-pass membrane protein</topology>
    </subcellularLocation>
    <subcellularLocation>
        <location evidence="6">Membrane</location>
        <topology evidence="6">Multi-pass membrane protein</topology>
    </subcellularLocation>
</comment>